<dbReference type="PANTHER" id="PTHR10859:SF114">
    <property type="entry name" value="DOLICHOL-PHOSPHATE MANNOSYLTRANSFERASE"/>
    <property type="match status" value="1"/>
</dbReference>
<dbReference type="Gene3D" id="3.90.550.10">
    <property type="entry name" value="Spore Coat Polysaccharide Biosynthesis Protein SpsA, Chain A"/>
    <property type="match status" value="1"/>
</dbReference>
<dbReference type="GO" id="GO:0006487">
    <property type="term" value="P:protein N-linked glycosylation"/>
    <property type="evidence" value="ECO:0007669"/>
    <property type="project" value="TreeGrafter"/>
</dbReference>
<dbReference type="SUPFAM" id="SSF53448">
    <property type="entry name" value="Nucleotide-diphospho-sugar transferases"/>
    <property type="match status" value="1"/>
</dbReference>
<evidence type="ECO:0000313" key="3">
    <source>
        <dbReference type="Proteomes" id="UP000824074"/>
    </source>
</evidence>
<evidence type="ECO:0000313" key="2">
    <source>
        <dbReference type="EMBL" id="HIU40557.1"/>
    </source>
</evidence>
<dbReference type="AlphaFoldDB" id="A0A9D1LJ48"/>
<dbReference type="Pfam" id="PF00535">
    <property type="entry name" value="Glycos_transf_2"/>
    <property type="match status" value="1"/>
</dbReference>
<dbReference type="EMBL" id="DVMT01000046">
    <property type="protein sequence ID" value="HIU40557.1"/>
    <property type="molecule type" value="Genomic_DNA"/>
</dbReference>
<dbReference type="InterPro" id="IPR029044">
    <property type="entry name" value="Nucleotide-diphossugar_trans"/>
</dbReference>
<reference evidence="2" key="1">
    <citation type="submission" date="2020-10" db="EMBL/GenBank/DDBJ databases">
        <authorList>
            <person name="Gilroy R."/>
        </authorList>
    </citation>
    <scope>NUCLEOTIDE SEQUENCE</scope>
    <source>
        <strain evidence="2">CHK193-30670</strain>
    </source>
</reference>
<proteinExistence type="predicted"/>
<feature type="domain" description="Glycosyltransferase 2-like" evidence="1">
    <location>
        <begin position="7"/>
        <end position="171"/>
    </location>
</feature>
<protein>
    <submittedName>
        <fullName evidence="2">Glycosyltransferase family 2 protein</fullName>
    </submittedName>
</protein>
<sequence length="239" mass="27738">MKEKVILIIPAYNEEKNILKTYKSIINYNKKSKCNYDIIVINDGSTDKTEEILVKNKIKHITLIHNLGIGGAVQTGYKYAYENNYDIAVQFDGDGQHDVSYVKDIIKPIIEENYDFTIGSRYIDNKTSSFKSTFARRIGIRIISSFIKLFTKKRVLDTTSGFRACNKNIIREFAFNYPTEYPEPITTTELLKKKYKLKEVAVSMNERENGQSSIKAWKNVYYMINVCLSIIMVAIRRYK</sequence>
<dbReference type="InterPro" id="IPR001173">
    <property type="entry name" value="Glyco_trans_2-like"/>
</dbReference>
<name>A0A9D1LJ48_9FIRM</name>
<dbReference type="Proteomes" id="UP000824074">
    <property type="component" value="Unassembled WGS sequence"/>
</dbReference>
<dbReference type="PANTHER" id="PTHR10859">
    <property type="entry name" value="GLYCOSYL TRANSFERASE"/>
    <property type="match status" value="1"/>
</dbReference>
<reference evidence="2" key="2">
    <citation type="journal article" date="2021" name="PeerJ">
        <title>Extensive microbial diversity within the chicken gut microbiome revealed by metagenomics and culture.</title>
        <authorList>
            <person name="Gilroy R."/>
            <person name="Ravi A."/>
            <person name="Getino M."/>
            <person name="Pursley I."/>
            <person name="Horton D.L."/>
            <person name="Alikhan N.F."/>
            <person name="Baker D."/>
            <person name="Gharbi K."/>
            <person name="Hall N."/>
            <person name="Watson M."/>
            <person name="Adriaenssens E.M."/>
            <person name="Foster-Nyarko E."/>
            <person name="Jarju S."/>
            <person name="Secka A."/>
            <person name="Antonio M."/>
            <person name="Oren A."/>
            <person name="Chaudhuri R.R."/>
            <person name="La Ragione R."/>
            <person name="Hildebrand F."/>
            <person name="Pallen M.J."/>
        </authorList>
    </citation>
    <scope>NUCLEOTIDE SEQUENCE</scope>
    <source>
        <strain evidence="2">CHK193-30670</strain>
    </source>
</reference>
<evidence type="ECO:0000259" key="1">
    <source>
        <dbReference type="Pfam" id="PF00535"/>
    </source>
</evidence>
<comment type="caution">
    <text evidence="2">The sequence shown here is derived from an EMBL/GenBank/DDBJ whole genome shotgun (WGS) entry which is preliminary data.</text>
</comment>
<organism evidence="2 3">
    <name type="scientific">Candidatus Aphodocola excrementigallinarum</name>
    <dbReference type="NCBI Taxonomy" id="2840670"/>
    <lineage>
        <taxon>Bacteria</taxon>
        <taxon>Bacillati</taxon>
        <taxon>Bacillota</taxon>
        <taxon>Bacilli</taxon>
        <taxon>Candidatus Aphodocola</taxon>
    </lineage>
</organism>
<gene>
    <name evidence="2" type="ORF">IAB68_04590</name>
</gene>
<accession>A0A9D1LJ48</accession>
<dbReference type="CDD" id="cd04179">
    <property type="entry name" value="DPM_DPG-synthase_like"/>
    <property type="match status" value="1"/>
</dbReference>